<dbReference type="AlphaFoldDB" id="A0A7J7V8B1"/>
<organism evidence="1 2">
    <name type="scientific">Rhinolophus ferrumequinum</name>
    <name type="common">Greater horseshoe bat</name>
    <dbReference type="NCBI Taxonomy" id="59479"/>
    <lineage>
        <taxon>Eukaryota</taxon>
        <taxon>Metazoa</taxon>
        <taxon>Chordata</taxon>
        <taxon>Craniata</taxon>
        <taxon>Vertebrata</taxon>
        <taxon>Euteleostomi</taxon>
        <taxon>Mammalia</taxon>
        <taxon>Eutheria</taxon>
        <taxon>Laurasiatheria</taxon>
        <taxon>Chiroptera</taxon>
        <taxon>Yinpterochiroptera</taxon>
        <taxon>Rhinolophoidea</taxon>
        <taxon>Rhinolophidae</taxon>
        <taxon>Rhinolophinae</taxon>
        <taxon>Rhinolophus</taxon>
    </lineage>
</organism>
<evidence type="ECO:0000313" key="1">
    <source>
        <dbReference type="EMBL" id="KAF6321342.1"/>
    </source>
</evidence>
<accession>A0A7J7V8B1</accession>
<evidence type="ECO:0000313" key="2">
    <source>
        <dbReference type="Proteomes" id="UP000585614"/>
    </source>
</evidence>
<protein>
    <submittedName>
        <fullName evidence="1">Uncharacterized protein</fullName>
    </submittedName>
</protein>
<gene>
    <name evidence="1" type="ORF">mRhiFer1_008457</name>
</gene>
<dbReference type="Proteomes" id="UP000585614">
    <property type="component" value="Unassembled WGS sequence"/>
</dbReference>
<reference evidence="1 2" key="1">
    <citation type="journal article" date="2020" name="Nature">
        <title>Six reference-quality genomes reveal evolution of bat adaptations.</title>
        <authorList>
            <person name="Jebb D."/>
            <person name="Huang Z."/>
            <person name="Pippel M."/>
            <person name="Hughes G.M."/>
            <person name="Lavrichenko K."/>
            <person name="Devanna P."/>
            <person name="Winkler S."/>
            <person name="Jermiin L.S."/>
            <person name="Skirmuntt E.C."/>
            <person name="Katzourakis A."/>
            <person name="Burkitt-Gray L."/>
            <person name="Ray D.A."/>
            <person name="Sullivan K.A.M."/>
            <person name="Roscito J.G."/>
            <person name="Kirilenko B.M."/>
            <person name="Davalos L.M."/>
            <person name="Corthals A.P."/>
            <person name="Power M.L."/>
            <person name="Jones G."/>
            <person name="Ransome R.D."/>
            <person name="Dechmann D.K.N."/>
            <person name="Locatelli A.G."/>
            <person name="Puechmaille S.J."/>
            <person name="Fedrigo O."/>
            <person name="Jarvis E.D."/>
            <person name="Hiller M."/>
            <person name="Vernes S.C."/>
            <person name="Myers E.W."/>
            <person name="Teeling E.C."/>
        </authorList>
    </citation>
    <scope>NUCLEOTIDE SEQUENCE [LARGE SCALE GENOMIC DNA]</scope>
    <source>
        <strain evidence="1">MRhiFer1</strain>
        <tissue evidence="1">Lung</tissue>
    </source>
</reference>
<comment type="caution">
    <text evidence="1">The sequence shown here is derived from an EMBL/GenBank/DDBJ whole genome shotgun (WGS) entry which is preliminary data.</text>
</comment>
<proteinExistence type="predicted"/>
<sequence>MLDIALVFLGDQCHLPHSQVGHYGCLCPQGSGDLNGPGLTALDGSHCAMWKSQPSAPQLENQHLLDNIQVASGGQSLRNGSPKRRRECTSSPALTEIVPPRGWVLTPCPGITGSGRVEVLLEGCSGARLSMIGDA</sequence>
<dbReference type="EMBL" id="JACAGC010000014">
    <property type="protein sequence ID" value="KAF6321342.1"/>
    <property type="molecule type" value="Genomic_DNA"/>
</dbReference>
<name>A0A7J7V8B1_RHIFE</name>